<evidence type="ECO:0000256" key="1">
    <source>
        <dbReference type="SAM" id="Phobius"/>
    </source>
</evidence>
<proteinExistence type="predicted"/>
<reference evidence="2 4" key="1">
    <citation type="submission" date="2012-11" db="EMBL/GenBank/DDBJ databases">
        <title>Whole genome sequence of Acetobacter cibinongensis 4H-1.</title>
        <authorList>
            <person name="Azuma Y."/>
            <person name="Higashiura N."/>
            <person name="Hirakawa H."/>
            <person name="Matsushita K."/>
        </authorList>
    </citation>
    <scope>NUCLEOTIDE SEQUENCE [LARGE SCALE GENOMIC DNA]</scope>
    <source>
        <strain evidence="2 4">4H-1</strain>
    </source>
</reference>
<dbReference type="RefSeq" id="WP_048838076.1">
    <property type="nucleotide sequence ID" value="NZ_BAMV01000008.1"/>
</dbReference>
<evidence type="ECO:0000313" key="3">
    <source>
        <dbReference type="EMBL" id="GEL57626.1"/>
    </source>
</evidence>
<keyword evidence="1" id="KW-0472">Membrane</keyword>
<gene>
    <name evidence="2" type="ORF">Abci_008_139</name>
    <name evidence="3" type="ORF">ACI01nite_02280</name>
</gene>
<keyword evidence="5" id="KW-1185">Reference proteome</keyword>
<name>A0A0D6N3B2_9PROT</name>
<keyword evidence="1" id="KW-0812">Transmembrane</keyword>
<accession>A0A0D6N3B2</accession>
<keyword evidence="1" id="KW-1133">Transmembrane helix</keyword>
<comment type="caution">
    <text evidence="2">The sequence shown here is derived from an EMBL/GenBank/DDBJ whole genome shotgun (WGS) entry which is preliminary data.</text>
</comment>
<accession>A0A6N3SMJ6</accession>
<reference evidence="3 5" key="2">
    <citation type="submission" date="2019-07" db="EMBL/GenBank/DDBJ databases">
        <title>Whole genome shotgun sequence of Acetobacter cibinongensis NBRC 16605.</title>
        <authorList>
            <person name="Hosoyama A."/>
            <person name="Uohara A."/>
            <person name="Ohji S."/>
            <person name="Ichikawa N."/>
        </authorList>
    </citation>
    <scope>NUCLEOTIDE SEQUENCE [LARGE SCALE GENOMIC DNA]</scope>
    <source>
        <strain evidence="3 5">NBRC 16605</strain>
    </source>
</reference>
<protein>
    <submittedName>
        <fullName evidence="2">Uncharacterized protein</fullName>
    </submittedName>
</protein>
<organism evidence="2 4">
    <name type="scientific">Acetobacter cibinongensis</name>
    <dbReference type="NCBI Taxonomy" id="146475"/>
    <lineage>
        <taxon>Bacteria</taxon>
        <taxon>Pseudomonadati</taxon>
        <taxon>Pseudomonadota</taxon>
        <taxon>Alphaproteobacteria</taxon>
        <taxon>Acetobacterales</taxon>
        <taxon>Acetobacteraceae</taxon>
        <taxon>Acetobacter</taxon>
    </lineage>
</organism>
<evidence type="ECO:0000313" key="4">
    <source>
        <dbReference type="Proteomes" id="UP000032671"/>
    </source>
</evidence>
<dbReference type="STRING" id="1231339.Abci_008_139"/>
<dbReference type="EMBL" id="BAMV01000008">
    <property type="protein sequence ID" value="GAN60006.1"/>
    <property type="molecule type" value="Genomic_DNA"/>
</dbReference>
<dbReference type="EMBL" id="BJVU01000001">
    <property type="protein sequence ID" value="GEL57626.1"/>
    <property type="molecule type" value="Genomic_DNA"/>
</dbReference>
<feature type="transmembrane region" description="Helical" evidence="1">
    <location>
        <begin position="32"/>
        <end position="49"/>
    </location>
</feature>
<evidence type="ECO:0000313" key="2">
    <source>
        <dbReference type="EMBL" id="GAN60006.1"/>
    </source>
</evidence>
<dbReference type="Proteomes" id="UP000032671">
    <property type="component" value="Unassembled WGS sequence"/>
</dbReference>
<evidence type="ECO:0000313" key="5">
    <source>
        <dbReference type="Proteomes" id="UP000321891"/>
    </source>
</evidence>
<dbReference type="Proteomes" id="UP000321891">
    <property type="component" value="Unassembled WGS sequence"/>
</dbReference>
<dbReference type="AlphaFoldDB" id="A0A0D6N3B2"/>
<sequence>MQMTLRLACVIGIVLAGVLRFCAPHYHLTAEIIAGLMLLFALVATVVIDETKPAGINQKG</sequence>